<accession>A0A8J4XP52</accession>
<protein>
    <submittedName>
        <fullName evidence="1">Uncharacterized protein</fullName>
    </submittedName>
</protein>
<dbReference type="Proteomes" id="UP000770661">
    <property type="component" value="Unassembled WGS sequence"/>
</dbReference>
<comment type="caution">
    <text evidence="1">The sequence shown here is derived from an EMBL/GenBank/DDBJ whole genome shotgun (WGS) entry which is preliminary data.</text>
</comment>
<organism evidence="1 2">
    <name type="scientific">Chionoecetes opilio</name>
    <name type="common">Atlantic snow crab</name>
    <name type="synonym">Cancer opilio</name>
    <dbReference type="NCBI Taxonomy" id="41210"/>
    <lineage>
        <taxon>Eukaryota</taxon>
        <taxon>Metazoa</taxon>
        <taxon>Ecdysozoa</taxon>
        <taxon>Arthropoda</taxon>
        <taxon>Crustacea</taxon>
        <taxon>Multicrustacea</taxon>
        <taxon>Malacostraca</taxon>
        <taxon>Eumalacostraca</taxon>
        <taxon>Eucarida</taxon>
        <taxon>Decapoda</taxon>
        <taxon>Pleocyemata</taxon>
        <taxon>Brachyura</taxon>
        <taxon>Eubrachyura</taxon>
        <taxon>Majoidea</taxon>
        <taxon>Majidae</taxon>
        <taxon>Chionoecetes</taxon>
    </lineage>
</organism>
<dbReference type="AlphaFoldDB" id="A0A8J4XP52"/>
<keyword evidence="2" id="KW-1185">Reference proteome</keyword>
<evidence type="ECO:0000313" key="1">
    <source>
        <dbReference type="EMBL" id="KAG0711043.1"/>
    </source>
</evidence>
<dbReference type="EMBL" id="JACEEZ010023648">
    <property type="protein sequence ID" value="KAG0711043.1"/>
    <property type="molecule type" value="Genomic_DNA"/>
</dbReference>
<proteinExistence type="predicted"/>
<gene>
    <name evidence="1" type="ORF">GWK47_021532</name>
</gene>
<sequence>MSGEPAHRASSTAEGGHEEHREEVVCSLCRAGGNCRILVARAGTARRCGGIWVMQTFGGGGGFCLAISAWLGRERGNIPCFRETCSSLVIGRSCLSSAQIGNVIWVVGFSDHAHAIGFGGRGWGGVLGRAWRAVALRTESQSPEELGNARICSPASRPSACALECLERLLVREEKCIHSPPVTVCAFSTTML</sequence>
<reference evidence="1" key="1">
    <citation type="submission" date="2020-07" db="EMBL/GenBank/DDBJ databases">
        <title>The High-quality genome of the commercially important snow crab, Chionoecetes opilio.</title>
        <authorList>
            <person name="Jeong J.-H."/>
            <person name="Ryu S."/>
        </authorList>
    </citation>
    <scope>NUCLEOTIDE SEQUENCE</scope>
    <source>
        <strain evidence="1">MADBK_172401_WGS</strain>
        <tissue evidence="1">Digestive gland</tissue>
    </source>
</reference>
<evidence type="ECO:0000313" key="2">
    <source>
        <dbReference type="Proteomes" id="UP000770661"/>
    </source>
</evidence>
<name>A0A8J4XP52_CHIOP</name>